<reference evidence="2" key="2">
    <citation type="submission" date="2020-06" db="EMBL/GenBank/DDBJ databases">
        <title>Helianthus annuus Genome sequencing and assembly Release 2.</title>
        <authorList>
            <person name="Gouzy J."/>
            <person name="Langlade N."/>
            <person name="Munos S."/>
        </authorList>
    </citation>
    <scope>NUCLEOTIDE SEQUENCE</scope>
    <source>
        <tissue evidence="2">Leaves</tissue>
    </source>
</reference>
<reference evidence="2" key="1">
    <citation type="journal article" date="2017" name="Nature">
        <title>The sunflower genome provides insights into oil metabolism, flowering and Asterid evolution.</title>
        <authorList>
            <person name="Badouin H."/>
            <person name="Gouzy J."/>
            <person name="Grassa C.J."/>
            <person name="Murat F."/>
            <person name="Staton S.E."/>
            <person name="Cottret L."/>
            <person name="Lelandais-Briere C."/>
            <person name="Owens G.L."/>
            <person name="Carrere S."/>
            <person name="Mayjonade B."/>
            <person name="Legrand L."/>
            <person name="Gill N."/>
            <person name="Kane N.C."/>
            <person name="Bowers J.E."/>
            <person name="Hubner S."/>
            <person name="Bellec A."/>
            <person name="Berard A."/>
            <person name="Berges H."/>
            <person name="Blanchet N."/>
            <person name="Boniface M.C."/>
            <person name="Brunel D."/>
            <person name="Catrice O."/>
            <person name="Chaidir N."/>
            <person name="Claudel C."/>
            <person name="Donnadieu C."/>
            <person name="Faraut T."/>
            <person name="Fievet G."/>
            <person name="Helmstetter N."/>
            <person name="King M."/>
            <person name="Knapp S.J."/>
            <person name="Lai Z."/>
            <person name="Le Paslier M.C."/>
            <person name="Lippi Y."/>
            <person name="Lorenzon L."/>
            <person name="Mandel J.R."/>
            <person name="Marage G."/>
            <person name="Marchand G."/>
            <person name="Marquand E."/>
            <person name="Bret-Mestries E."/>
            <person name="Morien E."/>
            <person name="Nambeesan S."/>
            <person name="Nguyen T."/>
            <person name="Pegot-Espagnet P."/>
            <person name="Pouilly N."/>
            <person name="Raftis F."/>
            <person name="Sallet E."/>
            <person name="Schiex T."/>
            <person name="Thomas J."/>
            <person name="Vandecasteele C."/>
            <person name="Vares D."/>
            <person name="Vear F."/>
            <person name="Vautrin S."/>
            <person name="Crespi M."/>
            <person name="Mangin B."/>
            <person name="Burke J.M."/>
            <person name="Salse J."/>
            <person name="Munos S."/>
            <person name="Vincourt P."/>
            <person name="Rieseberg L.H."/>
            <person name="Langlade N.B."/>
        </authorList>
    </citation>
    <scope>NUCLEOTIDE SEQUENCE</scope>
    <source>
        <tissue evidence="2">Leaves</tissue>
    </source>
</reference>
<feature type="region of interest" description="Disordered" evidence="1">
    <location>
        <begin position="28"/>
        <end position="47"/>
    </location>
</feature>
<comment type="caution">
    <text evidence="2">The sequence shown here is derived from an EMBL/GenBank/DDBJ whole genome shotgun (WGS) entry which is preliminary data.</text>
</comment>
<name>A0A9K3P2H1_HELAN</name>
<gene>
    <name evidence="2" type="ORF">HanXRQr2_Chr01g0016251</name>
</gene>
<dbReference type="Gramene" id="mRNA:HanXRQr2_Chr01g0016251">
    <property type="protein sequence ID" value="mRNA:HanXRQr2_Chr01g0016251"/>
    <property type="gene ID" value="HanXRQr2_Chr01g0016251"/>
</dbReference>
<organism evidence="2 3">
    <name type="scientific">Helianthus annuus</name>
    <name type="common">Common sunflower</name>
    <dbReference type="NCBI Taxonomy" id="4232"/>
    <lineage>
        <taxon>Eukaryota</taxon>
        <taxon>Viridiplantae</taxon>
        <taxon>Streptophyta</taxon>
        <taxon>Embryophyta</taxon>
        <taxon>Tracheophyta</taxon>
        <taxon>Spermatophyta</taxon>
        <taxon>Magnoliopsida</taxon>
        <taxon>eudicotyledons</taxon>
        <taxon>Gunneridae</taxon>
        <taxon>Pentapetalae</taxon>
        <taxon>asterids</taxon>
        <taxon>campanulids</taxon>
        <taxon>Asterales</taxon>
        <taxon>Asteraceae</taxon>
        <taxon>Asteroideae</taxon>
        <taxon>Heliantheae alliance</taxon>
        <taxon>Heliantheae</taxon>
        <taxon>Helianthus</taxon>
    </lineage>
</organism>
<accession>A0A9K3P2H1</accession>
<dbReference type="AlphaFoldDB" id="A0A9K3P2H1"/>
<proteinExistence type="predicted"/>
<evidence type="ECO:0000256" key="1">
    <source>
        <dbReference type="SAM" id="MobiDB-lite"/>
    </source>
</evidence>
<evidence type="ECO:0000313" key="2">
    <source>
        <dbReference type="EMBL" id="KAF5821631.1"/>
    </source>
</evidence>
<evidence type="ECO:0000313" key="3">
    <source>
        <dbReference type="Proteomes" id="UP000215914"/>
    </source>
</evidence>
<dbReference type="EMBL" id="MNCJ02000316">
    <property type="protein sequence ID" value="KAF5821631.1"/>
    <property type="molecule type" value="Genomic_DNA"/>
</dbReference>
<sequence>MLQFREPKELSKTQTLAYRIDQIKKANQVQIKNQAQTSDHSSEGITR</sequence>
<feature type="compositionally biased region" description="Polar residues" evidence="1">
    <location>
        <begin position="28"/>
        <end position="39"/>
    </location>
</feature>
<keyword evidence="3" id="KW-1185">Reference proteome</keyword>
<dbReference type="Proteomes" id="UP000215914">
    <property type="component" value="Unassembled WGS sequence"/>
</dbReference>
<protein>
    <submittedName>
        <fullName evidence="2">Uncharacterized protein</fullName>
    </submittedName>
</protein>